<dbReference type="PATRIC" id="fig|1267766.3.peg.3310"/>
<evidence type="ECO:0000313" key="1">
    <source>
        <dbReference type="EMBL" id="AKH44309.1"/>
    </source>
</evidence>
<dbReference type="AlphaFoldDB" id="A0A0F7KYR7"/>
<geneLocation type="plasmid" evidence="1 2">
    <name>unnamed</name>
</geneLocation>
<dbReference type="KEGG" id="aay:WYH_03290"/>
<evidence type="ECO:0000313" key="2">
    <source>
        <dbReference type="Proteomes" id="UP000034392"/>
    </source>
</evidence>
<reference evidence="1" key="1">
    <citation type="submission" date="2015-08" db="EMBL/GenBank/DDBJ databases">
        <title>The complete genome of Altererythrobacter atlanticus strain 26DY36.</title>
        <authorList>
            <person name="Wu Y.-H."/>
            <person name="Cheng H."/>
            <person name="Wu X.-W."/>
        </authorList>
    </citation>
    <scope>NUCLEOTIDE SEQUENCE</scope>
    <source>
        <strain evidence="1">26DY36</strain>
        <plasmid evidence="1">unnamed</plasmid>
    </source>
</reference>
<accession>A0A0F7KYR7</accession>
<dbReference type="OrthoDB" id="7569346at2"/>
<dbReference type="RefSeq" id="WP_046905289.1">
    <property type="nucleotide sequence ID" value="NZ_CP011453.2"/>
</dbReference>
<keyword evidence="1" id="KW-0614">Plasmid</keyword>
<dbReference type="Proteomes" id="UP000034392">
    <property type="component" value="Plasmid unnamed"/>
</dbReference>
<dbReference type="EMBL" id="CP011453">
    <property type="protein sequence ID" value="AKH44309.1"/>
    <property type="molecule type" value="Genomic_DNA"/>
</dbReference>
<organism evidence="1 2">
    <name type="scientific">Croceibacterium atlanticum</name>
    <dbReference type="NCBI Taxonomy" id="1267766"/>
    <lineage>
        <taxon>Bacteria</taxon>
        <taxon>Pseudomonadati</taxon>
        <taxon>Pseudomonadota</taxon>
        <taxon>Alphaproteobacteria</taxon>
        <taxon>Sphingomonadales</taxon>
        <taxon>Erythrobacteraceae</taxon>
        <taxon>Croceibacterium</taxon>
    </lineage>
</organism>
<name>A0A0F7KYR7_9SPHN</name>
<proteinExistence type="predicted"/>
<sequence>MLTPNRIVSRWYVIQLQAHNLLASAANVALICEKLRHESELCPREVETVCFENREPILLLTASIHLIVAEAENVGLSMTQAAAGRVAYVLNQLQDTARGFTLPRHLVDRLIDYGAQLNQTFSDEIASKKVYVLRPELAHLYSEASGGFGAEVIDTFPEAIEDIEEASKCLALGRSTACIFHLMRAMELAVRQMAGRLGILNVEKEWGKLLSEISGKVEKLPKGPDRDAWSEAHSHLYHVKQAWRNSTMHPKKTYTDVEAKAVFDAVGSFMRHLAPLVPPT</sequence>
<keyword evidence="2" id="KW-1185">Reference proteome</keyword>
<gene>
    <name evidence="1" type="ORF">WYH_03290</name>
</gene>
<protein>
    <submittedName>
        <fullName evidence="1">Uncharacterized protein</fullName>
    </submittedName>
</protein>